<comment type="caution">
    <text evidence="1">The sequence shown here is derived from an EMBL/GenBank/DDBJ whole genome shotgun (WGS) entry which is preliminary data.</text>
</comment>
<keyword evidence="2" id="KW-1185">Reference proteome</keyword>
<dbReference type="Proteomes" id="UP001345963">
    <property type="component" value="Unassembled WGS sequence"/>
</dbReference>
<organism evidence="1 2">
    <name type="scientific">Ataeniobius toweri</name>
    <dbReference type="NCBI Taxonomy" id="208326"/>
    <lineage>
        <taxon>Eukaryota</taxon>
        <taxon>Metazoa</taxon>
        <taxon>Chordata</taxon>
        <taxon>Craniata</taxon>
        <taxon>Vertebrata</taxon>
        <taxon>Euteleostomi</taxon>
        <taxon>Actinopterygii</taxon>
        <taxon>Neopterygii</taxon>
        <taxon>Teleostei</taxon>
        <taxon>Neoteleostei</taxon>
        <taxon>Acanthomorphata</taxon>
        <taxon>Ovalentaria</taxon>
        <taxon>Atherinomorphae</taxon>
        <taxon>Cyprinodontiformes</taxon>
        <taxon>Goodeidae</taxon>
        <taxon>Ataeniobius</taxon>
    </lineage>
</organism>
<evidence type="ECO:0000313" key="1">
    <source>
        <dbReference type="EMBL" id="MED6256854.1"/>
    </source>
</evidence>
<evidence type="ECO:0000313" key="2">
    <source>
        <dbReference type="Proteomes" id="UP001345963"/>
    </source>
</evidence>
<name>A0ABU7C5J0_9TELE</name>
<proteinExistence type="predicted"/>
<reference evidence="1 2" key="1">
    <citation type="submission" date="2021-07" db="EMBL/GenBank/DDBJ databases">
        <authorList>
            <person name="Palmer J.M."/>
        </authorList>
    </citation>
    <scope>NUCLEOTIDE SEQUENCE [LARGE SCALE GENOMIC DNA]</scope>
    <source>
        <strain evidence="1 2">AT_MEX2019</strain>
        <tissue evidence="1">Muscle</tissue>
    </source>
</reference>
<dbReference type="EMBL" id="JAHUTI010078757">
    <property type="protein sequence ID" value="MED6256854.1"/>
    <property type="molecule type" value="Genomic_DNA"/>
</dbReference>
<sequence>MLIFNRCSRAGPDPGGNFSPISGGVTEEEEELVVIGFLCVMTAGAVFSTRKPIICAAWFLLHLNISNQENQKSLLIWIKTSWKKRCSI</sequence>
<protein>
    <submittedName>
        <fullName evidence="1">Uncharacterized protein</fullName>
    </submittedName>
</protein>
<accession>A0ABU7C5J0</accession>
<gene>
    <name evidence="1" type="ORF">ATANTOWER_030123</name>
</gene>